<dbReference type="AlphaFoldDB" id="A0A9P5ZHE7"/>
<name>A0A9P5ZHE7_PLEER</name>
<dbReference type="EMBL" id="MU154775">
    <property type="protein sequence ID" value="KAF9487472.1"/>
    <property type="molecule type" value="Genomic_DNA"/>
</dbReference>
<comment type="caution">
    <text evidence="1">The sequence shown here is derived from an EMBL/GenBank/DDBJ whole genome shotgun (WGS) entry which is preliminary data.</text>
</comment>
<organism evidence="1 2">
    <name type="scientific">Pleurotus eryngii</name>
    <name type="common">Boletus of the steppes</name>
    <dbReference type="NCBI Taxonomy" id="5323"/>
    <lineage>
        <taxon>Eukaryota</taxon>
        <taxon>Fungi</taxon>
        <taxon>Dikarya</taxon>
        <taxon>Basidiomycota</taxon>
        <taxon>Agaricomycotina</taxon>
        <taxon>Agaricomycetes</taxon>
        <taxon>Agaricomycetidae</taxon>
        <taxon>Agaricales</taxon>
        <taxon>Pleurotineae</taxon>
        <taxon>Pleurotaceae</taxon>
        <taxon>Pleurotus</taxon>
    </lineage>
</organism>
<sequence length="100" mass="10732">MRSLHGRDCQNPAPFRVSRTGPPWKFYWTHHPLLREISASSKRIVSPRSFAPVVALPSTDALPSTGDVFSTLAASTFEEGAILCVNMGDGADIVGTVYGG</sequence>
<dbReference type="Proteomes" id="UP000807025">
    <property type="component" value="Unassembled WGS sequence"/>
</dbReference>
<protein>
    <submittedName>
        <fullName evidence="1">Uncharacterized protein</fullName>
    </submittedName>
</protein>
<dbReference type="OrthoDB" id="2021138at2759"/>
<reference evidence="1" key="1">
    <citation type="submission" date="2020-11" db="EMBL/GenBank/DDBJ databases">
        <authorList>
            <consortium name="DOE Joint Genome Institute"/>
            <person name="Ahrendt S."/>
            <person name="Riley R."/>
            <person name="Andreopoulos W."/>
            <person name="Labutti K."/>
            <person name="Pangilinan J."/>
            <person name="Ruiz-Duenas F.J."/>
            <person name="Barrasa J.M."/>
            <person name="Sanchez-Garcia M."/>
            <person name="Camarero S."/>
            <person name="Miyauchi S."/>
            <person name="Serrano A."/>
            <person name="Linde D."/>
            <person name="Babiker R."/>
            <person name="Drula E."/>
            <person name="Ayuso-Fernandez I."/>
            <person name="Pacheco R."/>
            <person name="Padilla G."/>
            <person name="Ferreira P."/>
            <person name="Barriuso J."/>
            <person name="Kellner H."/>
            <person name="Castanera R."/>
            <person name="Alfaro M."/>
            <person name="Ramirez L."/>
            <person name="Pisabarro A.G."/>
            <person name="Kuo A."/>
            <person name="Tritt A."/>
            <person name="Lipzen A."/>
            <person name="He G."/>
            <person name="Yan M."/>
            <person name="Ng V."/>
            <person name="Cullen D."/>
            <person name="Martin F."/>
            <person name="Rosso M.-N."/>
            <person name="Henrissat B."/>
            <person name="Hibbett D."/>
            <person name="Martinez A.T."/>
            <person name="Grigoriev I.V."/>
        </authorList>
    </citation>
    <scope>NUCLEOTIDE SEQUENCE</scope>
    <source>
        <strain evidence="1">ATCC 90797</strain>
    </source>
</reference>
<evidence type="ECO:0000313" key="1">
    <source>
        <dbReference type="EMBL" id="KAF9487472.1"/>
    </source>
</evidence>
<accession>A0A9P5ZHE7</accession>
<gene>
    <name evidence="1" type="ORF">BDN71DRAFT_1458484</name>
</gene>
<proteinExistence type="predicted"/>
<evidence type="ECO:0000313" key="2">
    <source>
        <dbReference type="Proteomes" id="UP000807025"/>
    </source>
</evidence>
<keyword evidence="2" id="KW-1185">Reference proteome</keyword>